<dbReference type="Proteomes" id="UP000054815">
    <property type="component" value="Unassembled WGS sequence"/>
</dbReference>
<comment type="caution">
    <text evidence="1">The sequence shown here is derived from an EMBL/GenBank/DDBJ whole genome shotgun (WGS) entry which is preliminary data.</text>
</comment>
<protein>
    <submittedName>
        <fullName evidence="1">Uncharacterized protein</fullName>
    </submittedName>
</protein>
<proteinExistence type="predicted"/>
<evidence type="ECO:0000313" key="2">
    <source>
        <dbReference type="Proteomes" id="UP000054815"/>
    </source>
</evidence>
<accession>A0A0V0YER4</accession>
<gene>
    <name evidence="1" type="ORF">T4E_4476</name>
</gene>
<organism evidence="1 2">
    <name type="scientific">Trichinella pseudospiralis</name>
    <name type="common">Parasitic roundworm</name>
    <dbReference type="NCBI Taxonomy" id="6337"/>
    <lineage>
        <taxon>Eukaryota</taxon>
        <taxon>Metazoa</taxon>
        <taxon>Ecdysozoa</taxon>
        <taxon>Nematoda</taxon>
        <taxon>Enoplea</taxon>
        <taxon>Dorylaimia</taxon>
        <taxon>Trichinellida</taxon>
        <taxon>Trichinellidae</taxon>
        <taxon>Trichinella</taxon>
    </lineage>
</organism>
<sequence>MKNGKKVILSVVAQCSLKEGIDVFCGYHKKIAIRIQIESQFLTAIIVGQFGPTRWVIWLMWI</sequence>
<reference evidence="1 2" key="1">
    <citation type="submission" date="2015-01" db="EMBL/GenBank/DDBJ databases">
        <title>Evolution of Trichinella species and genotypes.</title>
        <authorList>
            <person name="Korhonen P.K."/>
            <person name="Edoardo P."/>
            <person name="Giuseppe L.R."/>
            <person name="Gasser R.B."/>
        </authorList>
    </citation>
    <scope>NUCLEOTIDE SEQUENCE [LARGE SCALE GENOMIC DNA]</scope>
    <source>
        <strain evidence="1">ISS141</strain>
    </source>
</reference>
<dbReference type="EMBL" id="JYDU01000018">
    <property type="protein sequence ID" value="KRX98854.1"/>
    <property type="molecule type" value="Genomic_DNA"/>
</dbReference>
<dbReference type="AlphaFoldDB" id="A0A0V0YER4"/>
<name>A0A0V0YER4_TRIPS</name>
<evidence type="ECO:0000313" key="1">
    <source>
        <dbReference type="EMBL" id="KRX98854.1"/>
    </source>
</evidence>